<dbReference type="InterPro" id="IPR012827">
    <property type="entry name" value="Hemerythrin_metal-bd"/>
</dbReference>
<sequence>MKNFIEWNEELSVGIEEIDEQHKVLVGLINRMHDAIHQRHGSDVVEGILAELAEYTRIHFAVEESLMRLLNFPGYEEHRDLHEELIDQMVDLQQKIAEGKHSIGFELMHFLKVWLAKHIMEEDMQYSGFFLAAGANPKLTNRSWVKRLWSNIIH</sequence>
<evidence type="ECO:0000256" key="2">
    <source>
        <dbReference type="ARBA" id="ARBA00022621"/>
    </source>
</evidence>
<gene>
    <name evidence="6" type="ORF">AAY24_11920</name>
</gene>
<dbReference type="InterPro" id="IPR050669">
    <property type="entry name" value="Hemerythrin"/>
</dbReference>
<dbReference type="CDD" id="cd12107">
    <property type="entry name" value="Hemerythrin"/>
    <property type="match status" value="1"/>
</dbReference>
<dbReference type="PANTHER" id="PTHR37164">
    <property type="entry name" value="BACTERIOHEMERYTHRIN"/>
    <property type="match status" value="1"/>
</dbReference>
<dbReference type="Proteomes" id="UP000034410">
    <property type="component" value="Chromosome"/>
</dbReference>
<keyword evidence="2" id="KW-0813">Transport</keyword>
<dbReference type="PANTHER" id="PTHR37164:SF1">
    <property type="entry name" value="BACTERIOHEMERYTHRIN"/>
    <property type="match status" value="1"/>
</dbReference>
<dbReference type="InterPro" id="IPR012312">
    <property type="entry name" value="Hemerythrin-like"/>
</dbReference>
<dbReference type="GO" id="GO:0046872">
    <property type="term" value="F:metal ion binding"/>
    <property type="evidence" value="ECO:0007669"/>
    <property type="project" value="UniProtKB-KW"/>
</dbReference>
<dbReference type="KEGG" id="seds:AAY24_11920"/>
<dbReference type="NCBIfam" id="NF033749">
    <property type="entry name" value="bact_hemeryth"/>
    <property type="match status" value="1"/>
</dbReference>
<keyword evidence="4" id="KW-0408">Iron</keyword>
<dbReference type="AlphaFoldDB" id="A0A0F7JZ30"/>
<dbReference type="NCBIfam" id="TIGR02481">
    <property type="entry name" value="hemeryth_dom"/>
    <property type="match status" value="1"/>
</dbReference>
<keyword evidence="3" id="KW-0479">Metal-binding</keyword>
<dbReference type="RefSeq" id="WP_046859866.1">
    <property type="nucleotide sequence ID" value="NZ_CP011412.1"/>
</dbReference>
<proteinExistence type="inferred from homology"/>
<dbReference type="EMBL" id="CP011412">
    <property type="protein sequence ID" value="AKH20937.1"/>
    <property type="molecule type" value="Genomic_DNA"/>
</dbReference>
<evidence type="ECO:0000256" key="3">
    <source>
        <dbReference type="ARBA" id="ARBA00022723"/>
    </source>
</evidence>
<dbReference type="Gene3D" id="1.20.120.50">
    <property type="entry name" value="Hemerythrin-like"/>
    <property type="match status" value="1"/>
</dbReference>
<evidence type="ECO:0000256" key="4">
    <source>
        <dbReference type="ARBA" id="ARBA00023004"/>
    </source>
</evidence>
<evidence type="ECO:0000313" key="7">
    <source>
        <dbReference type="Proteomes" id="UP000034410"/>
    </source>
</evidence>
<dbReference type="PROSITE" id="PS00550">
    <property type="entry name" value="HEMERYTHRINS"/>
    <property type="match status" value="1"/>
</dbReference>
<reference evidence="6 7" key="1">
    <citation type="journal article" date="2015" name="Genome Announc.">
        <title>Complete Genome Sequence of Sedimenticola thiotaurini Strain SIP-G1, a Polyphosphate- and Polyhydroxyalkanoate-Accumulating Sulfur-Oxidizing Gammaproteobacterium Isolated from Salt Marsh Sediments.</title>
        <authorList>
            <person name="Flood B.E."/>
            <person name="Jones D.S."/>
            <person name="Bailey J.V."/>
        </authorList>
    </citation>
    <scope>NUCLEOTIDE SEQUENCE [LARGE SCALE GENOMIC DNA]</scope>
    <source>
        <strain evidence="6 7">SIP-G1</strain>
    </source>
</reference>
<dbReference type="OrthoDB" id="1122424at2"/>
<keyword evidence="2" id="KW-0561">Oxygen transport</keyword>
<evidence type="ECO:0000256" key="1">
    <source>
        <dbReference type="ARBA" id="ARBA00010587"/>
    </source>
</evidence>
<dbReference type="GO" id="GO:0005344">
    <property type="term" value="F:oxygen carrier activity"/>
    <property type="evidence" value="ECO:0007669"/>
    <property type="project" value="UniProtKB-KW"/>
</dbReference>
<evidence type="ECO:0000313" key="6">
    <source>
        <dbReference type="EMBL" id="AKH20937.1"/>
    </source>
</evidence>
<accession>A0A0F7JZ30</accession>
<dbReference type="SUPFAM" id="SSF47188">
    <property type="entry name" value="Hemerythrin-like"/>
    <property type="match status" value="1"/>
</dbReference>
<evidence type="ECO:0000259" key="5">
    <source>
        <dbReference type="Pfam" id="PF01814"/>
    </source>
</evidence>
<keyword evidence="7" id="KW-1185">Reference proteome</keyword>
<protein>
    <submittedName>
        <fullName evidence="6">Hemerythrin</fullName>
    </submittedName>
</protein>
<name>A0A0F7JZ30_9GAMM</name>
<dbReference type="Pfam" id="PF01814">
    <property type="entry name" value="Hemerythrin"/>
    <property type="match status" value="1"/>
</dbReference>
<organism evidence="6 7">
    <name type="scientific">Sedimenticola thiotaurini</name>
    <dbReference type="NCBI Taxonomy" id="1543721"/>
    <lineage>
        <taxon>Bacteria</taxon>
        <taxon>Pseudomonadati</taxon>
        <taxon>Pseudomonadota</taxon>
        <taxon>Gammaproteobacteria</taxon>
        <taxon>Chromatiales</taxon>
        <taxon>Sedimenticolaceae</taxon>
        <taxon>Sedimenticola</taxon>
    </lineage>
</organism>
<feature type="domain" description="Hemerythrin-like" evidence="5">
    <location>
        <begin position="14"/>
        <end position="126"/>
    </location>
</feature>
<comment type="similarity">
    <text evidence="1">Belongs to the hemerythrin family.</text>
</comment>
<dbReference type="InterPro" id="IPR016131">
    <property type="entry name" value="Haemerythrin_Fe_BS"/>
</dbReference>
<dbReference type="InterPro" id="IPR035938">
    <property type="entry name" value="Hemerythrin-like_sf"/>
</dbReference>